<keyword evidence="2" id="KW-1185">Reference proteome</keyword>
<protein>
    <submittedName>
        <fullName evidence="1">Uncharacterized protein</fullName>
    </submittedName>
</protein>
<comment type="caution">
    <text evidence="1">The sequence shown here is derived from an EMBL/GenBank/DDBJ whole genome shotgun (WGS) entry which is preliminary data.</text>
</comment>
<dbReference type="RefSeq" id="WP_167748068.1">
    <property type="nucleotide sequence ID" value="NZ_BMMN01000001.1"/>
</dbReference>
<organism evidence="1 2">
    <name type="scientific">Microbispora bryophytorum</name>
    <dbReference type="NCBI Taxonomy" id="1460882"/>
    <lineage>
        <taxon>Bacteria</taxon>
        <taxon>Bacillati</taxon>
        <taxon>Actinomycetota</taxon>
        <taxon>Actinomycetes</taxon>
        <taxon>Streptosporangiales</taxon>
        <taxon>Streptosporangiaceae</taxon>
        <taxon>Microbispora</taxon>
    </lineage>
</organism>
<dbReference type="AlphaFoldDB" id="A0A8H9GUA1"/>
<dbReference type="Proteomes" id="UP000653480">
    <property type="component" value="Unassembled WGS sequence"/>
</dbReference>
<sequence length="60" mass="6332">MRSRRISATVSAIISGSASGCWAVVAARIVRTARANLFDKLAVTNRVQVAIAAYRAGLVD</sequence>
<evidence type="ECO:0000313" key="1">
    <source>
        <dbReference type="EMBL" id="GGN98088.1"/>
    </source>
</evidence>
<name>A0A8H9GUA1_9ACTN</name>
<reference evidence="1" key="2">
    <citation type="submission" date="2020-09" db="EMBL/GenBank/DDBJ databases">
        <authorList>
            <person name="Sun Q."/>
            <person name="Zhou Y."/>
        </authorList>
    </citation>
    <scope>NUCLEOTIDE SEQUENCE</scope>
    <source>
        <strain evidence="1">CGMCC 4.7138</strain>
    </source>
</reference>
<dbReference type="EMBL" id="BMMN01000001">
    <property type="protein sequence ID" value="GGN98088.1"/>
    <property type="molecule type" value="Genomic_DNA"/>
</dbReference>
<dbReference type="GO" id="GO:0003677">
    <property type="term" value="F:DNA binding"/>
    <property type="evidence" value="ECO:0007669"/>
    <property type="project" value="InterPro"/>
</dbReference>
<gene>
    <name evidence="1" type="ORF">GCM10011574_02320</name>
</gene>
<dbReference type="InterPro" id="IPR036388">
    <property type="entry name" value="WH-like_DNA-bd_sf"/>
</dbReference>
<dbReference type="GO" id="GO:0006355">
    <property type="term" value="P:regulation of DNA-templated transcription"/>
    <property type="evidence" value="ECO:0007669"/>
    <property type="project" value="InterPro"/>
</dbReference>
<reference evidence="1" key="1">
    <citation type="journal article" date="2014" name="Int. J. Syst. Evol. Microbiol.">
        <title>Complete genome sequence of Corynebacterium casei LMG S-19264T (=DSM 44701T), isolated from a smear-ripened cheese.</title>
        <authorList>
            <consortium name="US DOE Joint Genome Institute (JGI-PGF)"/>
            <person name="Walter F."/>
            <person name="Albersmeier A."/>
            <person name="Kalinowski J."/>
            <person name="Ruckert C."/>
        </authorList>
    </citation>
    <scope>NUCLEOTIDE SEQUENCE</scope>
    <source>
        <strain evidence="1">CGMCC 4.7138</strain>
    </source>
</reference>
<proteinExistence type="predicted"/>
<dbReference type="Gene3D" id="1.10.10.10">
    <property type="entry name" value="Winged helix-like DNA-binding domain superfamily/Winged helix DNA-binding domain"/>
    <property type="match status" value="1"/>
</dbReference>
<dbReference type="PROSITE" id="PS51257">
    <property type="entry name" value="PROKAR_LIPOPROTEIN"/>
    <property type="match status" value="1"/>
</dbReference>
<evidence type="ECO:0000313" key="2">
    <source>
        <dbReference type="Proteomes" id="UP000653480"/>
    </source>
</evidence>
<accession>A0A8H9GUA1</accession>
<dbReference type="SUPFAM" id="SSF46894">
    <property type="entry name" value="C-terminal effector domain of the bipartite response regulators"/>
    <property type="match status" value="1"/>
</dbReference>
<dbReference type="InterPro" id="IPR016032">
    <property type="entry name" value="Sig_transdc_resp-reg_C-effctor"/>
</dbReference>